<dbReference type="NCBIfam" id="NF003507">
    <property type="entry name" value="PRK05170.2-5"/>
    <property type="match status" value="1"/>
</dbReference>
<organism evidence="2 3">
    <name type="scientific">Pseudohalioglobus sediminis</name>
    <dbReference type="NCBI Taxonomy" id="2606449"/>
    <lineage>
        <taxon>Bacteria</taxon>
        <taxon>Pseudomonadati</taxon>
        <taxon>Pseudomonadota</taxon>
        <taxon>Gammaproteobacteria</taxon>
        <taxon>Cellvibrionales</taxon>
        <taxon>Halieaceae</taxon>
        <taxon>Pseudohalioglobus</taxon>
    </lineage>
</organism>
<dbReference type="Pfam" id="PF03692">
    <property type="entry name" value="CxxCxxCC"/>
    <property type="match status" value="1"/>
</dbReference>
<dbReference type="InterPro" id="IPR005358">
    <property type="entry name" value="Puta_zinc/iron-chelating_dom"/>
</dbReference>
<dbReference type="EMBL" id="VTUX01000002">
    <property type="protein sequence ID" value="KAA1193484.1"/>
    <property type="molecule type" value="Genomic_DNA"/>
</dbReference>
<protein>
    <recommendedName>
        <fullName evidence="1">UPF0260 protein F0M18_06515</fullName>
    </recommendedName>
</protein>
<keyword evidence="3" id="KW-1185">Reference proteome</keyword>
<name>A0A5B0X280_9GAMM</name>
<evidence type="ECO:0000313" key="2">
    <source>
        <dbReference type="EMBL" id="KAA1193484.1"/>
    </source>
</evidence>
<comment type="caution">
    <text evidence="2">The sequence shown here is derived from an EMBL/GenBank/DDBJ whole genome shotgun (WGS) entry which is preliminary data.</text>
</comment>
<comment type="similarity">
    <text evidence="1">Belongs to the UPF0260 family.</text>
</comment>
<reference evidence="2 3" key="1">
    <citation type="submission" date="2019-09" db="EMBL/GenBank/DDBJ databases">
        <authorList>
            <person name="Chen X.-Y."/>
        </authorList>
    </citation>
    <scope>NUCLEOTIDE SEQUENCE [LARGE SCALE GENOMIC DNA]</scope>
    <source>
        <strain evidence="2 3">NY5</strain>
    </source>
</reference>
<evidence type="ECO:0000256" key="1">
    <source>
        <dbReference type="HAMAP-Rule" id="MF_00676"/>
    </source>
</evidence>
<dbReference type="NCBIfam" id="NF003501">
    <property type="entry name" value="PRK05170.1-5"/>
    <property type="match status" value="1"/>
</dbReference>
<dbReference type="PIRSF" id="PIRSF006173">
    <property type="entry name" value="UCP006173"/>
    <property type="match status" value="1"/>
</dbReference>
<dbReference type="HAMAP" id="MF_00676">
    <property type="entry name" value="UPF0260"/>
    <property type="match status" value="1"/>
</dbReference>
<dbReference type="Proteomes" id="UP000323708">
    <property type="component" value="Unassembled WGS sequence"/>
</dbReference>
<sequence length="145" mass="16907">MAEWWHELPLSALDEQQWELLCDGCAKCCLHKLQDEETDEVFYTQVRCRYLDEDTCRCSDYPRRSIMVPNCIRLEQNTVGSLDWLPSTCAYRLRARGEPLPAWHHLVSGRTDSVHEAGVSIRGRSISDEFVHPDGYDEYIISWVE</sequence>
<dbReference type="AlphaFoldDB" id="A0A5B0X280"/>
<accession>A0A5B0X280</accession>
<gene>
    <name evidence="2" type="ORF">F0M18_06515</name>
</gene>
<proteinExistence type="inferred from homology"/>
<dbReference type="PANTHER" id="PTHR37421">
    <property type="entry name" value="UPF0260 PROTEIN YCGN"/>
    <property type="match status" value="1"/>
</dbReference>
<dbReference type="RefSeq" id="WP_149610591.1">
    <property type="nucleotide sequence ID" value="NZ_VTUX01000002.1"/>
</dbReference>
<dbReference type="PANTHER" id="PTHR37421:SF1">
    <property type="entry name" value="UPF0260 PROTEIN YCGN"/>
    <property type="match status" value="1"/>
</dbReference>
<evidence type="ECO:0000313" key="3">
    <source>
        <dbReference type="Proteomes" id="UP000323708"/>
    </source>
</evidence>
<dbReference type="InterPro" id="IPR008228">
    <property type="entry name" value="UCP006173"/>
</dbReference>